<dbReference type="InterPro" id="IPR003439">
    <property type="entry name" value="ABC_transporter-like_ATP-bd"/>
</dbReference>
<evidence type="ECO:0000256" key="4">
    <source>
        <dbReference type="ARBA" id="ARBA00022741"/>
    </source>
</evidence>
<keyword evidence="6" id="KW-1278">Translocase</keyword>
<evidence type="ECO:0000256" key="5">
    <source>
        <dbReference type="ARBA" id="ARBA00022840"/>
    </source>
</evidence>
<comment type="caution">
    <text evidence="11">The sequence shown here is derived from an EMBL/GenBank/DDBJ whole genome shotgun (WGS) entry which is preliminary data.</text>
</comment>
<keyword evidence="3" id="KW-1003">Cell membrane</keyword>
<evidence type="ECO:0000256" key="2">
    <source>
        <dbReference type="ARBA" id="ARBA00022448"/>
    </source>
</evidence>
<comment type="subcellular location">
    <subcellularLocation>
        <location evidence="1">Cell membrane</location>
        <topology evidence="1">Peripheral membrane protein</topology>
        <orientation evidence="1">Cytoplasmic side</orientation>
    </subcellularLocation>
</comment>
<dbReference type="EMBL" id="SJJY01000001">
    <property type="protein sequence ID" value="TCC26890.1"/>
    <property type="molecule type" value="Genomic_DNA"/>
</dbReference>
<comment type="similarity">
    <text evidence="9">Belongs to the ABC transporter superfamily. Drug exporter-1 (DrugE1) (TC 3.A.1.105) family.</text>
</comment>
<dbReference type="InterPro" id="IPR050763">
    <property type="entry name" value="ABC_transporter_ATP-binding"/>
</dbReference>
<keyword evidence="2" id="KW-0813">Transport</keyword>
<dbReference type="PROSITE" id="PS50893">
    <property type="entry name" value="ABC_TRANSPORTER_2"/>
    <property type="match status" value="1"/>
</dbReference>
<evidence type="ECO:0000256" key="6">
    <source>
        <dbReference type="ARBA" id="ARBA00022967"/>
    </source>
</evidence>
<evidence type="ECO:0000313" key="12">
    <source>
        <dbReference type="Proteomes" id="UP000292385"/>
    </source>
</evidence>
<organism evidence="11 12">
    <name type="scientific">Kribbella speibonae</name>
    <dbReference type="NCBI Taxonomy" id="1572660"/>
    <lineage>
        <taxon>Bacteria</taxon>
        <taxon>Bacillati</taxon>
        <taxon>Actinomycetota</taxon>
        <taxon>Actinomycetes</taxon>
        <taxon>Propionibacteriales</taxon>
        <taxon>Kribbellaceae</taxon>
        <taxon>Kribbella</taxon>
    </lineage>
</organism>
<proteinExistence type="inferred from homology"/>
<evidence type="ECO:0000313" key="11">
    <source>
        <dbReference type="EMBL" id="TCC26890.1"/>
    </source>
</evidence>
<dbReference type="SMART" id="SM00382">
    <property type="entry name" value="AAA"/>
    <property type="match status" value="1"/>
</dbReference>
<evidence type="ECO:0000256" key="8">
    <source>
        <dbReference type="ARBA" id="ARBA00023251"/>
    </source>
</evidence>
<dbReference type="GO" id="GO:0005524">
    <property type="term" value="F:ATP binding"/>
    <property type="evidence" value="ECO:0007669"/>
    <property type="project" value="UniProtKB-KW"/>
</dbReference>
<dbReference type="Pfam" id="PF00005">
    <property type="entry name" value="ABC_tran"/>
    <property type="match status" value="1"/>
</dbReference>
<dbReference type="PANTHER" id="PTHR42711:SF19">
    <property type="entry name" value="DOXORUBICIN RESISTANCE ATP-BINDING PROTEIN DRRA"/>
    <property type="match status" value="1"/>
</dbReference>
<dbReference type="NCBIfam" id="TIGR01188">
    <property type="entry name" value="drrA"/>
    <property type="match status" value="1"/>
</dbReference>
<keyword evidence="7" id="KW-0472">Membrane</keyword>
<dbReference type="PROSITE" id="PS00211">
    <property type="entry name" value="ABC_TRANSPORTER_1"/>
    <property type="match status" value="1"/>
</dbReference>
<dbReference type="RefSeq" id="WP_131459543.1">
    <property type="nucleotide sequence ID" value="NZ_SJJY01000001.1"/>
</dbReference>
<dbReference type="SUPFAM" id="SSF52540">
    <property type="entry name" value="P-loop containing nucleoside triphosphate hydrolases"/>
    <property type="match status" value="1"/>
</dbReference>
<dbReference type="Gene3D" id="3.40.50.300">
    <property type="entry name" value="P-loop containing nucleotide triphosphate hydrolases"/>
    <property type="match status" value="1"/>
</dbReference>
<dbReference type="PANTHER" id="PTHR42711">
    <property type="entry name" value="ABC TRANSPORTER ATP-BINDING PROTEIN"/>
    <property type="match status" value="1"/>
</dbReference>
<dbReference type="InterPro" id="IPR005894">
    <property type="entry name" value="DrrA"/>
</dbReference>
<dbReference type="InterPro" id="IPR017871">
    <property type="entry name" value="ABC_transporter-like_CS"/>
</dbReference>
<keyword evidence="8" id="KW-0046">Antibiotic resistance</keyword>
<dbReference type="InterPro" id="IPR003593">
    <property type="entry name" value="AAA+_ATPase"/>
</dbReference>
<protein>
    <submittedName>
        <fullName evidence="11">ATP-binding cassette domain-containing protein</fullName>
    </submittedName>
</protein>
<evidence type="ECO:0000259" key="10">
    <source>
        <dbReference type="PROSITE" id="PS50893"/>
    </source>
</evidence>
<evidence type="ECO:0000256" key="1">
    <source>
        <dbReference type="ARBA" id="ARBA00004413"/>
    </source>
</evidence>
<accession>A0ABY2AE90</accession>
<name>A0ABY2AE90_9ACTN</name>
<reference evidence="11 12" key="1">
    <citation type="submission" date="2019-02" db="EMBL/GenBank/DDBJ databases">
        <title>Kribbella capetownensis sp. nov. and Kribbella speibonae sp. nov., isolated from soil.</title>
        <authorList>
            <person name="Curtis S.M."/>
            <person name="Norton I."/>
            <person name="Everest G.J."/>
            <person name="Meyers P.R."/>
        </authorList>
    </citation>
    <scope>NUCLEOTIDE SEQUENCE [LARGE SCALE GENOMIC DNA]</scope>
    <source>
        <strain evidence="11 12">SK5</strain>
    </source>
</reference>
<keyword evidence="12" id="KW-1185">Reference proteome</keyword>
<evidence type="ECO:0000256" key="3">
    <source>
        <dbReference type="ARBA" id="ARBA00022475"/>
    </source>
</evidence>
<dbReference type="Proteomes" id="UP000292385">
    <property type="component" value="Unassembled WGS sequence"/>
</dbReference>
<dbReference type="InterPro" id="IPR027417">
    <property type="entry name" value="P-loop_NTPase"/>
</dbReference>
<gene>
    <name evidence="11" type="ORF">E0H58_02455</name>
</gene>
<keyword evidence="5 11" id="KW-0067">ATP-binding</keyword>
<evidence type="ECO:0000256" key="9">
    <source>
        <dbReference type="ARBA" id="ARBA00049985"/>
    </source>
</evidence>
<feature type="domain" description="ABC transporter" evidence="10">
    <location>
        <begin position="8"/>
        <end position="238"/>
    </location>
</feature>
<sequence length="332" mass="35395">MNNNEKAVQARGLVKSFGRDRAVDDLDLAVAEGEVVGLLGPNGAGKTTVVRMLSTLLRPDSGSARVFGHDVVDEAAAVRRLIGLTGQFASIDDDLSGHENLTIQARLLGLDRSAAAARSSELLTQFELDDAARRPVKTYSGGMQRRLDIATSLVVPPRLLFLDEPTTGLDPRSRSQVWQLVRALVADGVTVLLTTQYLEEADQLADRIVVVDRGRVLADDTPLQLKRSIGASVLEVEIVDPARLTDAARSLAVDLGPAEMTGDGTTVRIRIPSSIENHGHRTTRALAGLTAGGIDVAGYALGQPSLDEVFLALTGHRAEPPTDDETSLEETA</sequence>
<evidence type="ECO:0000256" key="7">
    <source>
        <dbReference type="ARBA" id="ARBA00023136"/>
    </source>
</evidence>
<keyword evidence="4" id="KW-0547">Nucleotide-binding</keyword>